<protein>
    <submittedName>
        <fullName evidence="2">Uncharacterized protein</fullName>
    </submittedName>
</protein>
<accession>A0A1C5HBT9</accession>
<feature type="compositionally biased region" description="Basic and acidic residues" evidence="1">
    <location>
        <begin position="82"/>
        <end position="93"/>
    </location>
</feature>
<sequence length="93" mass="10245">MTDFPVLTPVTDEDLTVAIRAVRTHAPEPWPEGLLCRSERVPFPCRLARWGRATLAAAGLPEQAALVEPHAQADLPEQATPVEHKDTVKATRR</sequence>
<dbReference type="STRING" id="47864.GA0070560_103443"/>
<gene>
    <name evidence="2" type="ORF">GA0070560_103443</name>
</gene>
<reference evidence="3" key="1">
    <citation type="submission" date="2016-06" db="EMBL/GenBank/DDBJ databases">
        <authorList>
            <person name="Varghese N."/>
        </authorList>
    </citation>
    <scope>NUCLEOTIDE SEQUENCE [LARGE SCALE GENOMIC DNA]</scope>
    <source>
        <strain evidence="3">DSM 43171</strain>
    </source>
</reference>
<dbReference type="Proteomes" id="UP000199408">
    <property type="component" value="Unassembled WGS sequence"/>
</dbReference>
<feature type="region of interest" description="Disordered" evidence="1">
    <location>
        <begin position="69"/>
        <end position="93"/>
    </location>
</feature>
<evidence type="ECO:0000313" key="2">
    <source>
        <dbReference type="EMBL" id="SCG43450.1"/>
    </source>
</evidence>
<name>A0A1C5HBT9_9ACTN</name>
<dbReference type="EMBL" id="FMDN01000003">
    <property type="protein sequence ID" value="SCG43450.1"/>
    <property type="molecule type" value="Genomic_DNA"/>
</dbReference>
<organism evidence="2 3">
    <name type="scientific">Micromonospora halophytica</name>
    <dbReference type="NCBI Taxonomy" id="47864"/>
    <lineage>
        <taxon>Bacteria</taxon>
        <taxon>Bacillati</taxon>
        <taxon>Actinomycetota</taxon>
        <taxon>Actinomycetes</taxon>
        <taxon>Micromonosporales</taxon>
        <taxon>Micromonosporaceae</taxon>
        <taxon>Micromonospora</taxon>
    </lineage>
</organism>
<proteinExistence type="predicted"/>
<evidence type="ECO:0000313" key="3">
    <source>
        <dbReference type="Proteomes" id="UP000199408"/>
    </source>
</evidence>
<dbReference type="AlphaFoldDB" id="A0A1C5HBT9"/>
<keyword evidence="3" id="KW-1185">Reference proteome</keyword>
<dbReference type="RefSeq" id="WP_245675399.1">
    <property type="nucleotide sequence ID" value="NZ_FMDN01000003.1"/>
</dbReference>
<evidence type="ECO:0000256" key="1">
    <source>
        <dbReference type="SAM" id="MobiDB-lite"/>
    </source>
</evidence>